<keyword evidence="2" id="KW-1185">Reference proteome</keyword>
<dbReference type="AlphaFoldDB" id="A0A8J3NAP3"/>
<dbReference type="RefSeq" id="WP_220211184.1">
    <property type="nucleotide sequence ID" value="NZ_BNJK01000003.1"/>
</dbReference>
<name>A0A8J3NAP3_9CHLR</name>
<protein>
    <recommendedName>
        <fullName evidence="3">Glycosyl hydrolase</fullName>
    </recommendedName>
</protein>
<accession>A0A8J3NAP3</accession>
<gene>
    <name evidence="1" type="ORF">KSF_106400</name>
</gene>
<comment type="caution">
    <text evidence="1">The sequence shown here is derived from an EMBL/GenBank/DDBJ whole genome shotgun (WGS) entry which is preliminary data.</text>
</comment>
<evidence type="ECO:0000313" key="2">
    <source>
        <dbReference type="Proteomes" id="UP000597444"/>
    </source>
</evidence>
<proteinExistence type="predicted"/>
<dbReference type="Proteomes" id="UP000597444">
    <property type="component" value="Unassembled WGS sequence"/>
</dbReference>
<dbReference type="EMBL" id="BNJK01000003">
    <property type="protein sequence ID" value="GHP00593.1"/>
    <property type="molecule type" value="Genomic_DNA"/>
</dbReference>
<evidence type="ECO:0008006" key="3">
    <source>
        <dbReference type="Google" id="ProtNLM"/>
    </source>
</evidence>
<sequence>MRWQRNVLVCGVLLLLVCVSVWGVFRLHPFGALWSVGAVPVAERMNLSDSAMVSPEEGWAVGVVAGQPNYVLLHYQHGQWRRELPFGEGTRELPELGVRLASVAMTSASEGWAIGAGFLPTASPTPTTSGIEQNGTLGTVLLRYHQGWWSVFKQWATDPEFTRIAMHGPQQGWLLGSNGAETTLLRYDGDQWRPLALPQRIRTSAFHTLVPDGDKGIWLAGTTLAHYDGTVWRQTALPVNPSSPIVLFGLSMISPDEGWAVGSVSNSAQGVILHYQRGRLDMQSTASTPVLTNVTMRSASSGWAVGARGAILAYHHGIWTPVASPSGQALQHVALAPHSDDAWAVGDTGTILRYHEGQWTPSLIEEDG</sequence>
<evidence type="ECO:0000313" key="1">
    <source>
        <dbReference type="EMBL" id="GHP00593.1"/>
    </source>
</evidence>
<reference evidence="1" key="1">
    <citation type="submission" date="2020-10" db="EMBL/GenBank/DDBJ databases">
        <title>Taxonomic study of unclassified bacteria belonging to the class Ktedonobacteria.</title>
        <authorList>
            <person name="Yabe S."/>
            <person name="Wang C.M."/>
            <person name="Zheng Y."/>
            <person name="Sakai Y."/>
            <person name="Cavaletti L."/>
            <person name="Monciardini P."/>
            <person name="Donadio S."/>
        </authorList>
    </citation>
    <scope>NUCLEOTIDE SEQUENCE</scope>
    <source>
        <strain evidence="1">ID150040</strain>
    </source>
</reference>
<organism evidence="1 2">
    <name type="scientific">Reticulibacter mediterranei</name>
    <dbReference type="NCBI Taxonomy" id="2778369"/>
    <lineage>
        <taxon>Bacteria</taxon>
        <taxon>Bacillati</taxon>
        <taxon>Chloroflexota</taxon>
        <taxon>Ktedonobacteria</taxon>
        <taxon>Ktedonobacterales</taxon>
        <taxon>Reticulibacteraceae</taxon>
        <taxon>Reticulibacter</taxon>
    </lineage>
</organism>